<feature type="region of interest" description="Disordered" evidence="1">
    <location>
        <begin position="1"/>
        <end position="68"/>
    </location>
</feature>
<dbReference type="AlphaFoldDB" id="A0A2I0TWY8"/>
<dbReference type="EMBL" id="KZ506777">
    <property type="protein sequence ID" value="PKU38335.1"/>
    <property type="molecule type" value="Genomic_DNA"/>
</dbReference>
<evidence type="ECO:0000313" key="2">
    <source>
        <dbReference type="EMBL" id="PKU38335.1"/>
    </source>
</evidence>
<proteinExistence type="predicted"/>
<feature type="compositionally biased region" description="Polar residues" evidence="1">
    <location>
        <begin position="26"/>
        <end position="38"/>
    </location>
</feature>
<dbReference type="Proteomes" id="UP000233556">
    <property type="component" value="Unassembled WGS sequence"/>
</dbReference>
<gene>
    <name evidence="2" type="ORF">llap_11361</name>
</gene>
<keyword evidence="3" id="KW-1185">Reference proteome</keyword>
<accession>A0A2I0TWY8</accession>
<sequence>MDDGCYNHKISQRLQQTDTAVPWPQGSGTQHPPEQQVGSDGEEDPKLPPQSDNRCYRVTPEPQNRTLRALQKEAQVDVYRRSHANRLNTTFNNVHFDNCLGNGIGILGSEKISSVFTPGEGAAGVK</sequence>
<evidence type="ECO:0000256" key="1">
    <source>
        <dbReference type="SAM" id="MobiDB-lite"/>
    </source>
</evidence>
<reference evidence="3" key="2">
    <citation type="submission" date="2017-12" db="EMBL/GenBank/DDBJ databases">
        <title>Genome sequence of the Bar-tailed Godwit (Limosa lapponica baueri).</title>
        <authorList>
            <person name="Lima N.C.B."/>
            <person name="Parody-Merino A.M."/>
            <person name="Battley P.F."/>
            <person name="Fidler A.E."/>
            <person name="Prosdocimi F."/>
        </authorList>
    </citation>
    <scope>NUCLEOTIDE SEQUENCE [LARGE SCALE GENOMIC DNA]</scope>
</reference>
<evidence type="ECO:0000313" key="3">
    <source>
        <dbReference type="Proteomes" id="UP000233556"/>
    </source>
</evidence>
<reference evidence="3" key="1">
    <citation type="submission" date="2017-11" db="EMBL/GenBank/DDBJ databases">
        <authorList>
            <person name="Lima N.C."/>
            <person name="Parody-Merino A.M."/>
            <person name="Battley P.F."/>
            <person name="Fidler A.E."/>
            <person name="Prosdocimi F."/>
        </authorList>
    </citation>
    <scope>NUCLEOTIDE SEQUENCE [LARGE SCALE GENOMIC DNA]</scope>
</reference>
<name>A0A2I0TWY8_LIMLA</name>
<protein>
    <submittedName>
        <fullName evidence="2">Uncharacterized protein</fullName>
    </submittedName>
</protein>
<organism evidence="2 3">
    <name type="scientific">Limosa lapponica baueri</name>
    <dbReference type="NCBI Taxonomy" id="1758121"/>
    <lineage>
        <taxon>Eukaryota</taxon>
        <taxon>Metazoa</taxon>
        <taxon>Chordata</taxon>
        <taxon>Craniata</taxon>
        <taxon>Vertebrata</taxon>
        <taxon>Euteleostomi</taxon>
        <taxon>Archelosauria</taxon>
        <taxon>Archosauria</taxon>
        <taxon>Dinosauria</taxon>
        <taxon>Saurischia</taxon>
        <taxon>Theropoda</taxon>
        <taxon>Coelurosauria</taxon>
        <taxon>Aves</taxon>
        <taxon>Neognathae</taxon>
        <taxon>Neoaves</taxon>
        <taxon>Charadriiformes</taxon>
        <taxon>Scolopacidae</taxon>
        <taxon>Limosa</taxon>
    </lineage>
</organism>